<organism evidence="1 2">
    <name type="scientific">Pseudomonas fluorescens</name>
    <dbReference type="NCBI Taxonomy" id="294"/>
    <lineage>
        <taxon>Bacteria</taxon>
        <taxon>Pseudomonadati</taxon>
        <taxon>Pseudomonadota</taxon>
        <taxon>Gammaproteobacteria</taxon>
        <taxon>Pseudomonadales</taxon>
        <taxon>Pseudomonadaceae</taxon>
        <taxon>Pseudomonas</taxon>
    </lineage>
</organism>
<dbReference type="Proteomes" id="UP000399692">
    <property type="component" value="Unassembled WGS sequence"/>
</dbReference>
<dbReference type="RefSeq" id="WP_101320094.1">
    <property type="nucleotide sequence ID" value="NZ_CABVHC010000002.1"/>
</dbReference>
<dbReference type="PANTHER" id="PTHR35175:SF2">
    <property type="entry name" value="DUF1289 DOMAIN-CONTAINING PROTEIN"/>
    <property type="match status" value="1"/>
</dbReference>
<proteinExistence type="predicted"/>
<accession>A0A5E6PFL4</accession>
<dbReference type="AlphaFoldDB" id="A0A5E6PFL4"/>
<reference evidence="1 2" key="1">
    <citation type="submission" date="2019-09" db="EMBL/GenBank/DDBJ databases">
        <authorList>
            <person name="Chandra G."/>
            <person name="Truman W A."/>
        </authorList>
    </citation>
    <scope>NUCLEOTIDE SEQUENCE [LARGE SCALE GENOMIC DNA]</scope>
    <source>
        <strain evidence="1">PS631</strain>
    </source>
</reference>
<dbReference type="EMBL" id="CABVHF010000001">
    <property type="protein sequence ID" value="VVM41162.1"/>
    <property type="molecule type" value="Genomic_DNA"/>
</dbReference>
<dbReference type="PANTHER" id="PTHR35175">
    <property type="entry name" value="DUF1289 DOMAIN-CONTAINING PROTEIN"/>
    <property type="match status" value="1"/>
</dbReference>
<sequence>MGKDADNPCISKCQIRDEVCLGCGRSKDDIRKWKKMKKSERIEAVQKAKARLKAIKKGKK</sequence>
<dbReference type="InterPro" id="IPR010710">
    <property type="entry name" value="DUF1289"/>
</dbReference>
<evidence type="ECO:0000313" key="1">
    <source>
        <dbReference type="EMBL" id="VVM41162.1"/>
    </source>
</evidence>
<protein>
    <recommendedName>
        <fullName evidence="3">DUF1289 domain-containing protein</fullName>
    </recommendedName>
</protein>
<evidence type="ECO:0008006" key="3">
    <source>
        <dbReference type="Google" id="ProtNLM"/>
    </source>
</evidence>
<name>A0A5E6PFL4_PSEFL</name>
<gene>
    <name evidence="1" type="ORF">PS631_00294</name>
</gene>
<dbReference type="Pfam" id="PF06945">
    <property type="entry name" value="DUF1289"/>
    <property type="match status" value="1"/>
</dbReference>
<evidence type="ECO:0000313" key="2">
    <source>
        <dbReference type="Proteomes" id="UP000399692"/>
    </source>
</evidence>